<dbReference type="Gene3D" id="1.10.10.10">
    <property type="entry name" value="Winged helix-like DNA-binding domain superfamily/Winged helix DNA-binding domain"/>
    <property type="match status" value="2"/>
</dbReference>
<dbReference type="PANTHER" id="PTHR34298">
    <property type="entry name" value="SEGREGATION AND CONDENSATION PROTEIN B"/>
    <property type="match status" value="1"/>
</dbReference>
<keyword evidence="1" id="KW-0963">Cytoplasm</keyword>
<evidence type="ECO:0000256" key="4">
    <source>
        <dbReference type="ARBA" id="ARBA00023306"/>
    </source>
</evidence>
<dbReference type="Proteomes" id="UP001157161">
    <property type="component" value="Unassembled WGS sequence"/>
</dbReference>
<proteinExistence type="predicted"/>
<dbReference type="AlphaFoldDB" id="A0AA37UNT5"/>
<evidence type="ECO:0000313" key="7">
    <source>
        <dbReference type="Proteomes" id="UP001157161"/>
    </source>
</evidence>
<evidence type="ECO:0000256" key="3">
    <source>
        <dbReference type="ARBA" id="ARBA00022829"/>
    </source>
</evidence>
<evidence type="ECO:0000256" key="2">
    <source>
        <dbReference type="ARBA" id="ARBA00022618"/>
    </source>
</evidence>
<dbReference type="InterPro" id="IPR036388">
    <property type="entry name" value="WH-like_DNA-bd_sf"/>
</dbReference>
<reference evidence="6" key="2">
    <citation type="submission" date="2023-02" db="EMBL/GenBank/DDBJ databases">
        <authorList>
            <person name="Sun Q."/>
            <person name="Mori K."/>
        </authorList>
    </citation>
    <scope>NUCLEOTIDE SEQUENCE</scope>
    <source>
        <strain evidence="6">NBRC 112290</strain>
    </source>
</reference>
<gene>
    <name evidence="6" type="ORF">GCM10025875_11810</name>
</gene>
<comment type="caution">
    <text evidence="6">The sequence shown here is derived from an EMBL/GenBank/DDBJ whole genome shotgun (WGS) entry which is preliminary data.</text>
</comment>
<reference evidence="6" key="1">
    <citation type="journal article" date="2014" name="Int. J. Syst. Evol. Microbiol.">
        <title>Complete genome sequence of Corynebacterium casei LMG S-19264T (=DSM 44701T), isolated from a smear-ripened cheese.</title>
        <authorList>
            <consortium name="US DOE Joint Genome Institute (JGI-PGF)"/>
            <person name="Walter F."/>
            <person name="Albersmeier A."/>
            <person name="Kalinowski J."/>
            <person name="Ruckert C."/>
        </authorList>
    </citation>
    <scope>NUCLEOTIDE SEQUENCE</scope>
    <source>
        <strain evidence="6">NBRC 112290</strain>
    </source>
</reference>
<dbReference type="PIRSF" id="PIRSF019345">
    <property type="entry name" value="ScpB"/>
    <property type="match status" value="1"/>
</dbReference>
<dbReference type="NCBIfam" id="TIGR00281">
    <property type="entry name" value="SMC-Scp complex subunit ScpB"/>
    <property type="match status" value="1"/>
</dbReference>
<dbReference type="GO" id="GO:0051304">
    <property type="term" value="P:chromosome separation"/>
    <property type="evidence" value="ECO:0007669"/>
    <property type="project" value="InterPro"/>
</dbReference>
<dbReference type="SUPFAM" id="SSF46785">
    <property type="entry name" value="Winged helix' DNA-binding domain"/>
    <property type="match status" value="2"/>
</dbReference>
<dbReference type="InterPro" id="IPR005234">
    <property type="entry name" value="ScpB_csome_segregation"/>
</dbReference>
<feature type="compositionally biased region" description="Pro residues" evidence="5">
    <location>
        <begin position="13"/>
        <end position="28"/>
    </location>
</feature>
<sequence length="214" mass="23323">MTEERSDVDVDVPPLPAAAPHHAAPPRPVAADLPGGERAAVEAILAVVDEPVSEARVAQVLDIPRERARHHLHDLAAAYREQERGYELREVDGAWRLYSAPAFAPFVRDLVLDGQTARLTQASLETLAVVAYRQPVTRGRIAAIRGVNVDGVVRTLVTRGLIQEAGRDGEGGATLYRTTTTFLERMGLASLEELPPLAPYLPGMDELDELEDIR</sequence>
<keyword evidence="3" id="KW-0159">Chromosome partition</keyword>
<keyword evidence="7" id="KW-1185">Reference proteome</keyword>
<dbReference type="InterPro" id="IPR036390">
    <property type="entry name" value="WH_DNA-bd_sf"/>
</dbReference>
<dbReference type="RefSeq" id="WP_284250046.1">
    <property type="nucleotide sequence ID" value="NZ_BSUM01000001.1"/>
</dbReference>
<dbReference type="GO" id="GO:0051301">
    <property type="term" value="P:cell division"/>
    <property type="evidence" value="ECO:0007669"/>
    <property type="project" value="UniProtKB-KW"/>
</dbReference>
<keyword evidence="4" id="KW-0131">Cell cycle</keyword>
<name>A0AA37UNT5_9MICO</name>
<accession>A0AA37UNT5</accession>
<protein>
    <submittedName>
        <fullName evidence="6">Segregation and condensation protein B</fullName>
    </submittedName>
</protein>
<organism evidence="6 7">
    <name type="scientific">Litorihabitans aurantiacus</name>
    <dbReference type="NCBI Taxonomy" id="1930061"/>
    <lineage>
        <taxon>Bacteria</taxon>
        <taxon>Bacillati</taxon>
        <taxon>Actinomycetota</taxon>
        <taxon>Actinomycetes</taxon>
        <taxon>Micrococcales</taxon>
        <taxon>Beutenbergiaceae</taxon>
        <taxon>Litorihabitans</taxon>
    </lineage>
</organism>
<dbReference type="PANTHER" id="PTHR34298:SF2">
    <property type="entry name" value="SEGREGATION AND CONDENSATION PROTEIN B"/>
    <property type="match status" value="1"/>
</dbReference>
<feature type="region of interest" description="Disordered" evidence="5">
    <location>
        <begin position="1"/>
        <end position="30"/>
    </location>
</feature>
<evidence type="ECO:0000313" key="6">
    <source>
        <dbReference type="EMBL" id="GMA31189.1"/>
    </source>
</evidence>
<dbReference type="EMBL" id="BSUM01000001">
    <property type="protein sequence ID" value="GMA31189.1"/>
    <property type="molecule type" value="Genomic_DNA"/>
</dbReference>
<keyword evidence="2" id="KW-0132">Cell division</keyword>
<evidence type="ECO:0000256" key="5">
    <source>
        <dbReference type="SAM" id="MobiDB-lite"/>
    </source>
</evidence>
<evidence type="ECO:0000256" key="1">
    <source>
        <dbReference type="ARBA" id="ARBA00022490"/>
    </source>
</evidence>
<dbReference type="Pfam" id="PF04079">
    <property type="entry name" value="SMC_ScpB"/>
    <property type="match status" value="1"/>
</dbReference>